<dbReference type="AlphaFoldDB" id="A0A1I0IR19"/>
<dbReference type="InterPro" id="IPR019292">
    <property type="entry name" value="McrC"/>
</dbReference>
<name>A0A1I0IR19_9BACT</name>
<dbReference type="Proteomes" id="UP000198697">
    <property type="component" value="Unassembled WGS sequence"/>
</dbReference>
<reference evidence="2" key="1">
    <citation type="submission" date="2016-10" db="EMBL/GenBank/DDBJ databases">
        <authorList>
            <person name="Varghese N."/>
            <person name="Submissions S."/>
        </authorList>
    </citation>
    <scope>NUCLEOTIDE SEQUENCE [LARGE SCALE GENOMIC DNA]</scope>
    <source>
        <strain evidence="2">DSM 15310</strain>
    </source>
</reference>
<evidence type="ECO:0000313" key="2">
    <source>
        <dbReference type="Proteomes" id="UP000198697"/>
    </source>
</evidence>
<dbReference type="RefSeq" id="WP_092773857.1">
    <property type="nucleotide sequence ID" value="NZ_FOHS01000005.1"/>
</dbReference>
<organism evidence="1 2">
    <name type="scientific">Hymenobacter actinosclerus</name>
    <dbReference type="NCBI Taxonomy" id="82805"/>
    <lineage>
        <taxon>Bacteria</taxon>
        <taxon>Pseudomonadati</taxon>
        <taxon>Bacteroidota</taxon>
        <taxon>Cytophagia</taxon>
        <taxon>Cytophagales</taxon>
        <taxon>Hymenobacteraceae</taxon>
        <taxon>Hymenobacter</taxon>
    </lineage>
</organism>
<evidence type="ECO:0000313" key="1">
    <source>
        <dbReference type="EMBL" id="SET99388.1"/>
    </source>
</evidence>
<sequence>MPKIMQVLEHSTLRIGAEQQGVTFEKRHWKQLFRYHDEHAAHRYYDMRHDGVRFRSYVGVIQAGDLTIEILPKVDDLDENSDAPLQKWRDILLRMLRESGTLRMDSLSNAMLREKENSLLDIYLDLFLNEVEALLHRGLVKRYRHTEGQQMALRGAIQFGAHIARNLVHQERFYTRHQTYDHQHLHNQLIRQALLFLPRLTSSSTLRGRTARALLQWSDTPTIKVTAATFARLVFDRKTEAYRPALVIARLLLLNHRPDLNGGTNDLVALLFNMNQLWERYLLRTLQRIGEPLGWKVQKPSYKVFWEATTGSTSQMQPDILVTIPGKGNIVLDAKWKRPQGRPAEADLRQLYAYAHHYNAKLTALLYPYSASEQAVQGTFKHPDHLPTCVEEELVQCSTMFVQVGSGQLPAGTDDLDNEGYLRTSLLEAF</sequence>
<dbReference type="STRING" id="82805.SAMN04487998_3448"/>
<gene>
    <name evidence="1" type="ORF">SAMN04487998_3448</name>
</gene>
<proteinExistence type="predicted"/>
<accession>A0A1I0IR19</accession>
<keyword evidence="2" id="KW-1185">Reference proteome</keyword>
<dbReference type="PANTHER" id="PTHR38733:SF1">
    <property type="entry name" value="TYPE IV METHYL-DIRECTED RESTRICTION ENZYME ECOKMCRBC"/>
    <property type="match status" value="1"/>
</dbReference>
<protein>
    <submittedName>
        <fullName evidence="1">5-methylcytosine-specific restriction enzyme subunit McrC</fullName>
    </submittedName>
</protein>
<dbReference type="OrthoDB" id="307209at2"/>
<dbReference type="EMBL" id="FOHS01000005">
    <property type="protein sequence ID" value="SET99388.1"/>
    <property type="molecule type" value="Genomic_DNA"/>
</dbReference>
<dbReference type="Pfam" id="PF10117">
    <property type="entry name" value="McrBC"/>
    <property type="match status" value="1"/>
</dbReference>
<dbReference type="PANTHER" id="PTHR38733">
    <property type="entry name" value="PROTEIN MCRC"/>
    <property type="match status" value="1"/>
</dbReference>